<dbReference type="GO" id="GO:0005615">
    <property type="term" value="C:extracellular space"/>
    <property type="evidence" value="ECO:0007669"/>
    <property type="project" value="TreeGrafter"/>
</dbReference>
<dbReference type="SMART" id="SM00554">
    <property type="entry name" value="FAS1"/>
    <property type="match status" value="2"/>
</dbReference>
<comment type="caution">
    <text evidence="2">The sequence shown here is derived from an EMBL/GenBank/DDBJ whole genome shotgun (WGS) entry which is preliminary data.</text>
</comment>
<name>A0A2T7NZF3_POMCA</name>
<gene>
    <name evidence="2" type="ORF">C0Q70_14228</name>
</gene>
<dbReference type="InterPro" id="IPR000782">
    <property type="entry name" value="FAS1_domain"/>
</dbReference>
<dbReference type="Gene3D" id="2.30.180.10">
    <property type="entry name" value="FAS1 domain"/>
    <property type="match status" value="2"/>
</dbReference>
<dbReference type="SUPFAM" id="SSF82153">
    <property type="entry name" value="FAS1 domain"/>
    <property type="match status" value="2"/>
</dbReference>
<dbReference type="PROSITE" id="PS50213">
    <property type="entry name" value="FAS1"/>
    <property type="match status" value="2"/>
</dbReference>
<dbReference type="GO" id="GO:0031012">
    <property type="term" value="C:extracellular matrix"/>
    <property type="evidence" value="ECO:0007669"/>
    <property type="project" value="TreeGrafter"/>
</dbReference>
<evidence type="ECO:0000313" key="2">
    <source>
        <dbReference type="EMBL" id="PVD26551.1"/>
    </source>
</evidence>
<dbReference type="FunFam" id="2.30.180.10:FF:000032">
    <property type="entry name" value="Fasciclin domain-containing protein, putative"/>
    <property type="match status" value="2"/>
</dbReference>
<dbReference type="GO" id="GO:0030198">
    <property type="term" value="P:extracellular matrix organization"/>
    <property type="evidence" value="ECO:0007669"/>
    <property type="project" value="TreeGrafter"/>
</dbReference>
<dbReference type="OMA" id="RGIFSYQ"/>
<reference evidence="2 3" key="1">
    <citation type="submission" date="2018-04" db="EMBL/GenBank/DDBJ databases">
        <title>The genome of golden apple snail Pomacea canaliculata provides insight into stress tolerance and invasive adaptation.</title>
        <authorList>
            <person name="Liu C."/>
            <person name="Liu B."/>
            <person name="Ren Y."/>
            <person name="Zhang Y."/>
            <person name="Wang H."/>
            <person name="Li S."/>
            <person name="Jiang F."/>
            <person name="Yin L."/>
            <person name="Zhang G."/>
            <person name="Qian W."/>
            <person name="Fan W."/>
        </authorList>
    </citation>
    <scope>NUCLEOTIDE SEQUENCE [LARGE SCALE GENOMIC DNA]</scope>
    <source>
        <strain evidence="2">SZHN2017</strain>
        <tissue evidence="2">Muscle</tissue>
    </source>
</reference>
<dbReference type="InterPro" id="IPR050904">
    <property type="entry name" value="Adhesion/Biosynth-related"/>
</dbReference>
<feature type="domain" description="FAS1" evidence="1">
    <location>
        <begin position="66"/>
        <end position="201"/>
    </location>
</feature>
<keyword evidence="3" id="KW-1185">Reference proteome</keyword>
<proteinExistence type="predicted"/>
<dbReference type="Pfam" id="PF02469">
    <property type="entry name" value="Fasciclin"/>
    <property type="match status" value="2"/>
</dbReference>
<protein>
    <recommendedName>
        <fullName evidence="1">FAS1 domain-containing protein</fullName>
    </recommendedName>
</protein>
<dbReference type="PANTHER" id="PTHR10900">
    <property type="entry name" value="PERIOSTIN-RELATED"/>
    <property type="match status" value="1"/>
</dbReference>
<organism evidence="2 3">
    <name type="scientific">Pomacea canaliculata</name>
    <name type="common">Golden apple snail</name>
    <dbReference type="NCBI Taxonomy" id="400727"/>
    <lineage>
        <taxon>Eukaryota</taxon>
        <taxon>Metazoa</taxon>
        <taxon>Spiralia</taxon>
        <taxon>Lophotrochozoa</taxon>
        <taxon>Mollusca</taxon>
        <taxon>Gastropoda</taxon>
        <taxon>Caenogastropoda</taxon>
        <taxon>Architaenioglossa</taxon>
        <taxon>Ampullarioidea</taxon>
        <taxon>Ampullariidae</taxon>
        <taxon>Pomacea</taxon>
    </lineage>
</organism>
<dbReference type="GO" id="GO:0007155">
    <property type="term" value="P:cell adhesion"/>
    <property type="evidence" value="ECO:0007669"/>
    <property type="project" value="TreeGrafter"/>
</dbReference>
<evidence type="ECO:0000313" key="3">
    <source>
        <dbReference type="Proteomes" id="UP000245119"/>
    </source>
</evidence>
<dbReference type="AlphaFoldDB" id="A0A2T7NZF3"/>
<dbReference type="GO" id="GO:0050839">
    <property type="term" value="F:cell adhesion molecule binding"/>
    <property type="evidence" value="ECO:0007669"/>
    <property type="project" value="TreeGrafter"/>
</dbReference>
<feature type="domain" description="FAS1" evidence="1">
    <location>
        <begin position="205"/>
        <end position="337"/>
    </location>
</feature>
<evidence type="ECO:0000259" key="1">
    <source>
        <dbReference type="PROSITE" id="PS50213"/>
    </source>
</evidence>
<dbReference type="EMBL" id="PZQS01000008">
    <property type="protein sequence ID" value="PVD26551.1"/>
    <property type="molecule type" value="Genomic_DNA"/>
</dbReference>
<dbReference type="Proteomes" id="UP000245119">
    <property type="component" value="Linkage Group LG8"/>
</dbReference>
<dbReference type="OrthoDB" id="286301at2759"/>
<sequence>MRIKLFEDFALLGDACYTTSFQITTNMSKVTALFTFALVALSVASNSNDVWIEMFSIQMTQAVENDLPLLPELAKNLGLNSLYKSIVKAKLADALSAAGPFTVFGPTDAAFYALPEWAKKAIANVTVLSKVLEYHVINGKISFSDLENMDEKLVHTLIGKPLRVNFYPNNKVITAQCSPIDSNNADKMASNGVLHEIARVVIPPPGTIVDAITACPVFKTLVKAIAAADLTSSFSEKGPFTLFAPTDAAFEKLPSGELDKLLKNKTLLVEVLMYHTVPLTYCSPGLVSYTNLTTLIGQTLAVTVSGDRIKINNAQVIPNGADGSVTNGVVHAIDQVLLPPDFLHRSRV</sequence>
<dbReference type="PANTHER" id="PTHR10900:SF77">
    <property type="entry name" value="FI19380P1"/>
    <property type="match status" value="1"/>
</dbReference>
<dbReference type="STRING" id="400727.A0A2T7NZF3"/>
<dbReference type="InterPro" id="IPR036378">
    <property type="entry name" value="FAS1_dom_sf"/>
</dbReference>
<accession>A0A2T7NZF3</accession>